<dbReference type="EMBL" id="JANBUW010000235">
    <property type="protein sequence ID" value="KAJ2847967.1"/>
    <property type="molecule type" value="Genomic_DNA"/>
</dbReference>
<evidence type="ECO:0000313" key="6">
    <source>
        <dbReference type="Proteomes" id="UP001139887"/>
    </source>
</evidence>
<evidence type="ECO:0000256" key="2">
    <source>
        <dbReference type="ARBA" id="ARBA00022980"/>
    </source>
</evidence>
<evidence type="ECO:0000256" key="3">
    <source>
        <dbReference type="ARBA" id="ARBA00023274"/>
    </source>
</evidence>
<gene>
    <name evidence="5" type="primary">RpS3</name>
    <name evidence="5" type="ORF">IWW36_003575</name>
</gene>
<dbReference type="Gene3D" id="3.30.1140.32">
    <property type="entry name" value="Ribosomal protein S3, C-terminal domain"/>
    <property type="match status" value="1"/>
</dbReference>
<dbReference type="GO" id="GO:0005840">
    <property type="term" value="C:ribosome"/>
    <property type="evidence" value="ECO:0007669"/>
    <property type="project" value="UniProtKB-KW"/>
</dbReference>
<evidence type="ECO:0000313" key="5">
    <source>
        <dbReference type="EMBL" id="KAJ2847967.1"/>
    </source>
</evidence>
<reference evidence="5" key="1">
    <citation type="submission" date="2022-07" db="EMBL/GenBank/DDBJ databases">
        <title>Phylogenomic reconstructions and comparative analyses of Kickxellomycotina fungi.</title>
        <authorList>
            <person name="Reynolds N.K."/>
            <person name="Stajich J.E."/>
            <person name="Barry K."/>
            <person name="Grigoriev I.V."/>
            <person name="Crous P."/>
            <person name="Smith M.E."/>
        </authorList>
    </citation>
    <scope>NUCLEOTIDE SEQUENCE</scope>
    <source>
        <strain evidence="5">NRRL 1566</strain>
    </source>
</reference>
<comment type="caution">
    <text evidence="5">The sequence shown here is derived from an EMBL/GenBank/DDBJ whole genome shotgun (WGS) entry which is preliminary data.</text>
</comment>
<dbReference type="Proteomes" id="UP001139887">
    <property type="component" value="Unassembled WGS sequence"/>
</dbReference>
<protein>
    <submittedName>
        <fullName evidence="5">Small ribosomal protein 3</fullName>
    </submittedName>
</protein>
<dbReference type="OrthoDB" id="10248446at2759"/>
<feature type="compositionally biased region" description="Low complexity" evidence="4">
    <location>
        <begin position="82"/>
        <end position="97"/>
    </location>
</feature>
<feature type="region of interest" description="Disordered" evidence="4">
    <location>
        <begin position="61"/>
        <end position="97"/>
    </location>
</feature>
<accession>A0A9W8IDT7</accession>
<dbReference type="GO" id="GO:1990904">
    <property type="term" value="C:ribonucleoprotein complex"/>
    <property type="evidence" value="ECO:0007669"/>
    <property type="project" value="UniProtKB-KW"/>
</dbReference>
<evidence type="ECO:0000256" key="1">
    <source>
        <dbReference type="ARBA" id="ARBA00010761"/>
    </source>
</evidence>
<proteinExistence type="inferred from homology"/>
<dbReference type="AlphaFoldDB" id="A0A9W8IDT7"/>
<organism evidence="5 6">
    <name type="scientific">Coemansia brasiliensis</name>
    <dbReference type="NCBI Taxonomy" id="2650707"/>
    <lineage>
        <taxon>Eukaryota</taxon>
        <taxon>Fungi</taxon>
        <taxon>Fungi incertae sedis</taxon>
        <taxon>Zoopagomycota</taxon>
        <taxon>Kickxellomycotina</taxon>
        <taxon>Kickxellomycetes</taxon>
        <taxon>Kickxellales</taxon>
        <taxon>Kickxellaceae</taxon>
        <taxon>Coemansia</taxon>
    </lineage>
</organism>
<keyword evidence="6" id="KW-1185">Reference proteome</keyword>
<comment type="similarity">
    <text evidence="1">Belongs to the universal ribosomal protein uS3 family.</text>
</comment>
<name>A0A9W8IDT7_9FUNG</name>
<evidence type="ECO:0000256" key="4">
    <source>
        <dbReference type="SAM" id="MobiDB-lite"/>
    </source>
</evidence>
<feature type="non-terminal residue" evidence="5">
    <location>
        <position position="1"/>
    </location>
</feature>
<keyword evidence="2 5" id="KW-0689">Ribosomal protein</keyword>
<sequence>GFMLHSGNPAKDHIDFAVRHVEMKQGVLGIKVKIMLDSDPTGRLGPKTPLPDIVTILSNEGKDEVTTDVPVSESKIPVGETADAPAAEAPAAAVEAH</sequence>
<dbReference type="InterPro" id="IPR036419">
    <property type="entry name" value="Ribosomal_S3_C_sf"/>
</dbReference>
<keyword evidence="3" id="KW-0687">Ribonucleoprotein</keyword>
<dbReference type="SUPFAM" id="SSF54821">
    <property type="entry name" value="Ribosomal protein S3 C-terminal domain"/>
    <property type="match status" value="1"/>
</dbReference>